<comment type="pathway">
    <text evidence="4">Cofactor biosynthesis; ubiquinone biosynthesis.</text>
</comment>
<accession>A0ABQ5ZVJ5</accession>
<feature type="binding site" evidence="4">
    <location>
        <position position="184"/>
    </location>
    <ligand>
        <name>substrate</name>
    </ligand>
</feature>
<keyword evidence="6" id="KW-1185">Reference proteome</keyword>
<dbReference type="PANTHER" id="PTHR38683:SF1">
    <property type="entry name" value="CHORISMATE PYRUVATE-LYASE"/>
    <property type="match status" value="1"/>
</dbReference>
<dbReference type="HAMAP" id="MF_01632">
    <property type="entry name" value="UbiC"/>
    <property type="match status" value="1"/>
</dbReference>
<evidence type="ECO:0000256" key="3">
    <source>
        <dbReference type="ARBA" id="ARBA00023239"/>
    </source>
</evidence>
<evidence type="ECO:0000256" key="2">
    <source>
        <dbReference type="ARBA" id="ARBA00022688"/>
    </source>
</evidence>
<organism evidence="5 6">
    <name type="scientific">Marinospirillum insulare</name>
    <dbReference type="NCBI Taxonomy" id="217169"/>
    <lineage>
        <taxon>Bacteria</taxon>
        <taxon>Pseudomonadati</taxon>
        <taxon>Pseudomonadota</taxon>
        <taxon>Gammaproteobacteria</taxon>
        <taxon>Oceanospirillales</taxon>
        <taxon>Oceanospirillaceae</taxon>
        <taxon>Marinospirillum</taxon>
    </lineage>
</organism>
<keyword evidence="4 5" id="KW-0670">Pyruvate</keyword>
<evidence type="ECO:0000313" key="5">
    <source>
        <dbReference type="EMBL" id="GLR64039.1"/>
    </source>
</evidence>
<keyword evidence="3 4" id="KW-0456">Lyase</keyword>
<name>A0ABQ5ZVJ5_9GAMM</name>
<dbReference type="InterPro" id="IPR028978">
    <property type="entry name" value="Chorismate_lyase_/UTRA_dom_sf"/>
</dbReference>
<proteinExistence type="inferred from homology"/>
<reference evidence="6" key="1">
    <citation type="journal article" date="2019" name="Int. J. Syst. Evol. Microbiol.">
        <title>The Global Catalogue of Microorganisms (GCM) 10K type strain sequencing project: providing services to taxonomists for standard genome sequencing and annotation.</title>
        <authorList>
            <consortium name="The Broad Institute Genomics Platform"/>
            <consortium name="The Broad Institute Genome Sequencing Center for Infectious Disease"/>
            <person name="Wu L."/>
            <person name="Ma J."/>
        </authorList>
    </citation>
    <scope>NUCLEOTIDE SEQUENCE [LARGE SCALE GENOMIC DNA]</scope>
    <source>
        <strain evidence="6">NBRC 100033</strain>
    </source>
</reference>
<comment type="function">
    <text evidence="4">Removes the pyruvyl group from chorismate, with concomitant aromatization of the ring, to provide 4-hydroxybenzoate (4HB) for the ubiquinone pathway.</text>
</comment>
<comment type="caution">
    <text evidence="4">Lacks conserved residue(s) required for the propagation of feature annotation.</text>
</comment>
<sequence length="200" mass="22141">MLEFAAIIDRKVLAFFMTLTSLKQQPNETASINWLPAAHLTGAPAGAWRSWLQEKGSLTLRLKSHAQQDFKVSVLSEKVILAPANEVALLGCIKQRAWVREVLLEVDGEPWVFARSVLPLNTQGGLRRRLTQVGNTALGQVLFSDPLIKRGPFVFCAPNQLSTPSLWGRASCFYAKNLRLLVAEHFLHPMAKQLALSGAQ</sequence>
<feature type="binding site" evidence="4">
    <location>
        <position position="100"/>
    </location>
    <ligand>
        <name>substrate</name>
    </ligand>
</feature>
<evidence type="ECO:0000313" key="6">
    <source>
        <dbReference type="Proteomes" id="UP001156682"/>
    </source>
</evidence>
<keyword evidence="2 4" id="KW-0831">Ubiquinone biosynthesis</keyword>
<dbReference type="Gene3D" id="3.40.1410.10">
    <property type="entry name" value="Chorismate lyase-like"/>
    <property type="match status" value="1"/>
</dbReference>
<comment type="similarity">
    <text evidence="4">Belongs to the UbiC family.</text>
</comment>
<keyword evidence="1 4" id="KW-0963">Cytoplasm</keyword>
<protein>
    <recommendedName>
        <fullName evidence="4">Probable chorismate pyruvate-lyase</fullName>
        <shortName evidence="4">CL</shortName>
        <shortName evidence="4">CPL</shortName>
        <ecNumber evidence="4">4.1.3.40</ecNumber>
    </recommendedName>
</protein>
<dbReference type="SUPFAM" id="SSF64288">
    <property type="entry name" value="Chorismate lyase-like"/>
    <property type="match status" value="1"/>
</dbReference>
<comment type="subcellular location">
    <subcellularLocation>
        <location evidence="4">Cytoplasm</location>
    </subcellularLocation>
</comment>
<gene>
    <name evidence="4 5" type="primary">ubiC</name>
    <name evidence="5" type="ORF">GCM10007878_14770</name>
</gene>
<evidence type="ECO:0000256" key="4">
    <source>
        <dbReference type="HAMAP-Rule" id="MF_01632"/>
    </source>
</evidence>
<feature type="binding site" evidence="4">
    <location>
        <position position="138"/>
    </location>
    <ligand>
        <name>substrate</name>
    </ligand>
</feature>
<dbReference type="Proteomes" id="UP001156682">
    <property type="component" value="Unassembled WGS sequence"/>
</dbReference>
<dbReference type="PANTHER" id="PTHR38683">
    <property type="entry name" value="CHORISMATE PYRUVATE-LYASE"/>
    <property type="match status" value="1"/>
</dbReference>
<comment type="caution">
    <text evidence="5">The sequence shown here is derived from an EMBL/GenBank/DDBJ whole genome shotgun (WGS) entry which is preliminary data.</text>
</comment>
<evidence type="ECO:0000256" key="1">
    <source>
        <dbReference type="ARBA" id="ARBA00022490"/>
    </source>
</evidence>
<comment type="catalytic activity">
    <reaction evidence="4">
        <text>chorismate = 4-hydroxybenzoate + pyruvate</text>
        <dbReference type="Rhea" id="RHEA:16505"/>
        <dbReference type="ChEBI" id="CHEBI:15361"/>
        <dbReference type="ChEBI" id="CHEBI:17879"/>
        <dbReference type="ChEBI" id="CHEBI:29748"/>
        <dbReference type="EC" id="4.1.3.40"/>
    </reaction>
</comment>
<dbReference type="Pfam" id="PF04345">
    <property type="entry name" value="Chor_lyase"/>
    <property type="match status" value="1"/>
</dbReference>
<dbReference type="InterPro" id="IPR007440">
    <property type="entry name" value="Chorismate--pyruvate_lyase"/>
</dbReference>
<dbReference type="EMBL" id="BSOR01000026">
    <property type="protein sequence ID" value="GLR64039.1"/>
    <property type="molecule type" value="Genomic_DNA"/>
</dbReference>
<dbReference type="EC" id="4.1.3.40" evidence="4"/>